<name>A0A1I0RP74_9BACT</name>
<dbReference type="STRING" id="29529.SAMN04488122_3176"/>
<protein>
    <submittedName>
        <fullName evidence="1">Disulphide bond corrector protein DsbC</fullName>
    </submittedName>
</protein>
<sequence>MKSYRILFMLLILLLPEKLTGQIKWTFSSEKKTDSLFEIHLTADIEKGWHLYSQWQPPEAIAEPAAIIFEKSPSVQLHGHTREMGIRETYENRELGIKSFQYSSRVDFVQLISVGRHQKTTVNGVISFMLCDDKECLPTIMQKFSLQLL</sequence>
<evidence type="ECO:0000313" key="1">
    <source>
        <dbReference type="EMBL" id="SEW43095.1"/>
    </source>
</evidence>
<keyword evidence="2" id="KW-1185">Reference proteome</keyword>
<evidence type="ECO:0000313" key="2">
    <source>
        <dbReference type="Proteomes" id="UP000199310"/>
    </source>
</evidence>
<accession>A0A1I0RP74</accession>
<dbReference type="RefSeq" id="WP_089896304.1">
    <property type="nucleotide sequence ID" value="NZ_FOJG01000001.1"/>
</dbReference>
<organism evidence="1 2">
    <name type="scientific">Chitinophaga arvensicola</name>
    <dbReference type="NCBI Taxonomy" id="29529"/>
    <lineage>
        <taxon>Bacteria</taxon>
        <taxon>Pseudomonadati</taxon>
        <taxon>Bacteroidota</taxon>
        <taxon>Chitinophagia</taxon>
        <taxon>Chitinophagales</taxon>
        <taxon>Chitinophagaceae</taxon>
        <taxon>Chitinophaga</taxon>
    </lineage>
</organism>
<dbReference type="EMBL" id="FOJG01000001">
    <property type="protein sequence ID" value="SEW43095.1"/>
    <property type="molecule type" value="Genomic_DNA"/>
</dbReference>
<gene>
    <name evidence="1" type="ORF">SAMN04488122_3176</name>
</gene>
<dbReference type="AlphaFoldDB" id="A0A1I0RP74"/>
<dbReference type="Proteomes" id="UP000199310">
    <property type="component" value="Unassembled WGS sequence"/>
</dbReference>
<dbReference type="OrthoDB" id="767251at2"/>
<reference evidence="2" key="1">
    <citation type="submission" date="2016-10" db="EMBL/GenBank/DDBJ databases">
        <authorList>
            <person name="Varghese N."/>
            <person name="Submissions S."/>
        </authorList>
    </citation>
    <scope>NUCLEOTIDE SEQUENCE [LARGE SCALE GENOMIC DNA]</scope>
    <source>
        <strain evidence="2">DSM 3695</strain>
    </source>
</reference>
<proteinExistence type="predicted"/>